<evidence type="ECO:0000256" key="4">
    <source>
        <dbReference type="PROSITE-ProRule" id="PRU00325"/>
    </source>
</evidence>
<feature type="domain" description="SWIM-type" evidence="6">
    <location>
        <begin position="684"/>
        <end position="719"/>
    </location>
</feature>
<evidence type="ECO:0000256" key="2">
    <source>
        <dbReference type="ARBA" id="ARBA00022771"/>
    </source>
</evidence>
<keyword evidence="3" id="KW-0862">Zinc</keyword>
<dbReference type="PROSITE" id="PS50966">
    <property type="entry name" value="ZF_SWIM"/>
    <property type="match status" value="1"/>
</dbReference>
<reference evidence="7" key="3">
    <citation type="submission" date="2006-01" db="EMBL/GenBank/DDBJ databases">
        <authorList>
            <person name="Buell R."/>
        </authorList>
    </citation>
    <scope>NUCLEOTIDE SEQUENCE</scope>
</reference>
<gene>
    <name evidence="7" type="ordered locus">LOC_Os11g40640</name>
</gene>
<keyword evidence="2 4" id="KW-0863">Zinc-finger</keyword>
<accession>Q2R119</accession>
<dbReference type="PANTHER" id="PTHR31973:SF184">
    <property type="entry name" value="OS02G0685500 PROTEIN"/>
    <property type="match status" value="1"/>
</dbReference>
<sequence>MIIVLVYTGGENVYGATGAEYSIPPKITFPASEATTFEDVKNEIYGGLKYSETEYSLVIQGRYDVGAPGPHFFQLIPLYETRSWQMIFDMTSARNSWRMVELYVEFTPTNSGFSQNHIVSEITRENLEPTTATVAENIVSASHQSPKHGISPKIHDVSNSAPIVGLSSDNIINEAQENSQDDGYVDEETEREGDMIEEDESNGEAEEDVNDNTYGQPMVKLIKLLPLVGRSDKHHNTTADERFFGSRKHFNSPLAKGRTFDSKEHLQFAINEFHISTNQEVKVTTIIADVIRDDLKENLELSIMNIRQLVRQRYKNVKPHYNKLWRGRELAIAQLFGSWEGSYALLTPLLEAIKATNPRTRYQILSQPMTCEGHRAFKCVAWAFGPCIEAVPYLRPVISIDASFLSGRYRGRLLIACGYDAEHKLLPLAFAIVEKEDSDNWEWFMRWLRKEVIGFGKFVCVISDRHKAIKWVFKQPHIGWNESAGECVHRFCSQHIAENLYKQCKDDDVVKTFKWVVKKKKPRRFNEGMEAISKTCPDAIAYLGKVGKYRQEDKNEQEKSEKVFQCMDGGHRWGIMTSNGSESLKNVFKYSRRLPVMAIVEETFNKCLEWFVDRRRSSLDLANSGKMWSRRVEKLLVKRGAKAGSMHVISYGDERGEYEVKVDRERVVLHQGDRVVYVRGDFKYKLVMRNNAIPTCECQKPNLTSIPCAHVLAVCKDRNLNENQFIHPYYSSTTLANTWAGQFHPYGNQSEWPTYNGPIIEPDARLIQLGRRRHNRIPMYMDEMQDRCLGHQARRSTQDKNQAGLS</sequence>
<name>Q2R119_ORYSJ</name>
<dbReference type="InterPro" id="IPR006564">
    <property type="entry name" value="Znf_PMZ"/>
</dbReference>
<proteinExistence type="predicted"/>
<keyword evidence="1" id="KW-0479">Metal-binding</keyword>
<dbReference type="GO" id="GO:0008270">
    <property type="term" value="F:zinc ion binding"/>
    <property type="evidence" value="ECO:0007669"/>
    <property type="project" value="UniProtKB-KW"/>
</dbReference>
<evidence type="ECO:0000256" key="5">
    <source>
        <dbReference type="SAM" id="MobiDB-lite"/>
    </source>
</evidence>
<feature type="compositionally biased region" description="Acidic residues" evidence="5">
    <location>
        <begin position="179"/>
        <end position="210"/>
    </location>
</feature>
<evidence type="ECO:0000259" key="6">
    <source>
        <dbReference type="PROSITE" id="PS50966"/>
    </source>
</evidence>
<reference evidence="7" key="1">
    <citation type="journal article" date="2005" name="BMC Biol.">
        <title>The sequence of rice chromosomes 11 and 12, rich in disease resistance genes and recent gene duplications.</title>
        <authorList>
            <consortium name="The rice chromosomes 11 and 12 sequencing consortia"/>
        </authorList>
    </citation>
    <scope>NUCLEOTIDE SEQUENCE [LARGE SCALE GENOMIC DNA]</scope>
</reference>
<dbReference type="EMBL" id="DP000010">
    <property type="protein sequence ID" value="ABA94828.1"/>
    <property type="molecule type" value="Genomic_DNA"/>
</dbReference>
<protein>
    <submittedName>
        <fullName evidence="7">Transposon protein, putative, Mutator sub-class</fullName>
    </submittedName>
</protein>
<reference evidence="7" key="2">
    <citation type="submission" date="2005-04" db="EMBL/GenBank/DDBJ databases">
        <authorList>
            <person name="Buell C.R."/>
            <person name="Wing R.A."/>
            <person name="McCombie W.A."/>
            <person name="Ouyang S."/>
        </authorList>
    </citation>
    <scope>NUCLEOTIDE SEQUENCE</scope>
</reference>
<dbReference type="Pfam" id="PF10551">
    <property type="entry name" value="MULE"/>
    <property type="match status" value="1"/>
</dbReference>
<evidence type="ECO:0000256" key="1">
    <source>
        <dbReference type="ARBA" id="ARBA00022723"/>
    </source>
</evidence>
<organism evidence="7">
    <name type="scientific">Oryza sativa subsp. japonica</name>
    <name type="common">Rice</name>
    <dbReference type="NCBI Taxonomy" id="39947"/>
    <lineage>
        <taxon>Eukaryota</taxon>
        <taxon>Viridiplantae</taxon>
        <taxon>Streptophyta</taxon>
        <taxon>Embryophyta</taxon>
        <taxon>Tracheophyta</taxon>
        <taxon>Spermatophyta</taxon>
        <taxon>Magnoliopsida</taxon>
        <taxon>Liliopsida</taxon>
        <taxon>Poales</taxon>
        <taxon>Poaceae</taxon>
        <taxon>BOP clade</taxon>
        <taxon>Oryzoideae</taxon>
        <taxon>Oryzeae</taxon>
        <taxon>Oryzinae</taxon>
        <taxon>Oryza</taxon>
        <taxon>Oryza sativa</taxon>
    </lineage>
</organism>
<dbReference type="PANTHER" id="PTHR31973">
    <property type="entry name" value="POLYPROTEIN, PUTATIVE-RELATED"/>
    <property type="match status" value="1"/>
</dbReference>
<dbReference type="AlphaFoldDB" id="Q2R119"/>
<dbReference type="InterPro" id="IPR007527">
    <property type="entry name" value="Znf_SWIM"/>
</dbReference>
<dbReference type="InterPro" id="IPR018289">
    <property type="entry name" value="MULE_transposase_dom"/>
</dbReference>
<evidence type="ECO:0000256" key="3">
    <source>
        <dbReference type="ARBA" id="ARBA00022833"/>
    </source>
</evidence>
<evidence type="ECO:0000313" key="7">
    <source>
        <dbReference type="EMBL" id="ABA94828.1"/>
    </source>
</evidence>
<dbReference type="SMART" id="SM00575">
    <property type="entry name" value="ZnF_PMZ"/>
    <property type="match status" value="1"/>
</dbReference>
<feature type="region of interest" description="Disordered" evidence="5">
    <location>
        <begin position="175"/>
        <end position="212"/>
    </location>
</feature>